<evidence type="ECO:0000256" key="7">
    <source>
        <dbReference type="SAM" id="MobiDB-lite"/>
    </source>
</evidence>
<keyword evidence="5" id="KW-0040">ANK repeat</keyword>
<keyword evidence="2 8" id="KW-0812">Transmembrane</keyword>
<dbReference type="EMBL" id="VAHF01000001">
    <property type="protein sequence ID" value="TXG74288.1"/>
    <property type="molecule type" value="Genomic_DNA"/>
</dbReference>
<reference evidence="11" key="1">
    <citation type="journal article" date="2019" name="Gigascience">
        <title>De novo genome assembly of the endangered Acer yangbiense, a plant species with extremely small populations endemic to Yunnan Province, China.</title>
        <authorList>
            <person name="Yang J."/>
            <person name="Wariss H.M."/>
            <person name="Tao L."/>
            <person name="Zhang R."/>
            <person name="Yun Q."/>
            <person name="Hollingsworth P."/>
            <person name="Dao Z."/>
            <person name="Luo G."/>
            <person name="Guo H."/>
            <person name="Ma Y."/>
            <person name="Sun W."/>
        </authorList>
    </citation>
    <scope>NUCLEOTIDE SEQUENCE [LARGE SCALE GENOMIC DNA]</scope>
    <source>
        <strain evidence="11">cv. Malutang</strain>
    </source>
</reference>
<dbReference type="InterPro" id="IPR012337">
    <property type="entry name" value="RNaseH-like_sf"/>
</dbReference>
<evidence type="ECO:0000256" key="8">
    <source>
        <dbReference type="SAM" id="Phobius"/>
    </source>
</evidence>
<comment type="caution">
    <text evidence="10">The sequence shown here is derived from an EMBL/GenBank/DDBJ whole genome shotgun (WGS) entry which is preliminary data.</text>
</comment>
<dbReference type="OrthoDB" id="10040922at2759"/>
<evidence type="ECO:0000256" key="3">
    <source>
        <dbReference type="ARBA" id="ARBA00022737"/>
    </source>
</evidence>
<evidence type="ECO:0000313" key="10">
    <source>
        <dbReference type="EMBL" id="TXG74288.1"/>
    </source>
</evidence>
<dbReference type="SUPFAM" id="SSF53098">
    <property type="entry name" value="Ribonuclease H-like"/>
    <property type="match status" value="1"/>
</dbReference>
<dbReference type="SMART" id="SM00248">
    <property type="entry name" value="ANK"/>
    <property type="match status" value="3"/>
</dbReference>
<comment type="subcellular location">
    <subcellularLocation>
        <location evidence="1">Membrane</location>
        <topology evidence="1">Multi-pass membrane protein</topology>
    </subcellularLocation>
</comment>
<dbReference type="PANTHER" id="PTHR24186:SF36">
    <property type="entry name" value="SERINE_THREONINE-PROTEIN PHOSPHATASE 6 REGULATORY ANKYRIN REPEAT SUBUNIT A-LIKE"/>
    <property type="match status" value="1"/>
</dbReference>
<dbReference type="SUPFAM" id="SSF48403">
    <property type="entry name" value="Ankyrin repeat"/>
    <property type="match status" value="1"/>
</dbReference>
<dbReference type="GO" id="GO:0005886">
    <property type="term" value="C:plasma membrane"/>
    <property type="evidence" value="ECO:0007669"/>
    <property type="project" value="TreeGrafter"/>
</dbReference>
<dbReference type="CDD" id="cd06222">
    <property type="entry name" value="RNase_H_like"/>
    <property type="match status" value="1"/>
</dbReference>
<feature type="region of interest" description="Disordered" evidence="7">
    <location>
        <begin position="188"/>
        <end position="220"/>
    </location>
</feature>
<feature type="domain" description="PGG" evidence="9">
    <location>
        <begin position="211"/>
        <end position="302"/>
    </location>
</feature>
<dbReference type="Gene3D" id="3.30.420.10">
    <property type="entry name" value="Ribonuclease H-like superfamily/Ribonuclease H"/>
    <property type="match status" value="1"/>
</dbReference>
<evidence type="ECO:0000313" key="11">
    <source>
        <dbReference type="Proteomes" id="UP000323000"/>
    </source>
</evidence>
<accession>A0A5C7IYT3</accession>
<keyword evidence="3" id="KW-0677">Repeat</keyword>
<evidence type="ECO:0000256" key="6">
    <source>
        <dbReference type="ARBA" id="ARBA00023136"/>
    </source>
</evidence>
<keyword evidence="6 8" id="KW-0472">Membrane</keyword>
<evidence type="ECO:0000256" key="5">
    <source>
        <dbReference type="ARBA" id="ARBA00023043"/>
    </source>
</evidence>
<dbReference type="PANTHER" id="PTHR24186">
    <property type="entry name" value="PROTEIN PHOSPHATASE 1 REGULATORY SUBUNIT"/>
    <property type="match status" value="1"/>
</dbReference>
<organism evidence="10 11">
    <name type="scientific">Acer yangbiense</name>
    <dbReference type="NCBI Taxonomy" id="1000413"/>
    <lineage>
        <taxon>Eukaryota</taxon>
        <taxon>Viridiplantae</taxon>
        <taxon>Streptophyta</taxon>
        <taxon>Embryophyta</taxon>
        <taxon>Tracheophyta</taxon>
        <taxon>Spermatophyta</taxon>
        <taxon>Magnoliopsida</taxon>
        <taxon>eudicotyledons</taxon>
        <taxon>Gunneridae</taxon>
        <taxon>Pentapetalae</taxon>
        <taxon>rosids</taxon>
        <taxon>malvids</taxon>
        <taxon>Sapindales</taxon>
        <taxon>Sapindaceae</taxon>
        <taxon>Hippocastanoideae</taxon>
        <taxon>Acereae</taxon>
        <taxon>Acer</taxon>
    </lineage>
</organism>
<feature type="transmembrane region" description="Helical" evidence="8">
    <location>
        <begin position="572"/>
        <end position="595"/>
    </location>
</feature>
<dbReference type="InterPro" id="IPR036397">
    <property type="entry name" value="RNaseH_sf"/>
</dbReference>
<dbReference type="InterPro" id="IPR036770">
    <property type="entry name" value="Ankyrin_rpt-contain_sf"/>
</dbReference>
<dbReference type="Pfam" id="PF13962">
    <property type="entry name" value="PGG"/>
    <property type="match status" value="1"/>
</dbReference>
<evidence type="ECO:0000256" key="2">
    <source>
        <dbReference type="ARBA" id="ARBA00022692"/>
    </source>
</evidence>
<dbReference type="InterPro" id="IPR044730">
    <property type="entry name" value="RNase_H-like_dom_plant"/>
</dbReference>
<feature type="transmembrane region" description="Helical" evidence="8">
    <location>
        <begin position="282"/>
        <end position="304"/>
    </location>
</feature>
<evidence type="ECO:0000256" key="1">
    <source>
        <dbReference type="ARBA" id="ARBA00004141"/>
    </source>
</evidence>
<evidence type="ECO:0000256" key="4">
    <source>
        <dbReference type="ARBA" id="ARBA00022989"/>
    </source>
</evidence>
<dbReference type="InterPro" id="IPR002110">
    <property type="entry name" value="Ankyrin_rpt"/>
</dbReference>
<sequence>MPLHFAAHLGYIEILNKLLIVDKSATYKADNEGKTALHVAAGLGIVGIMRELISTYPGCCELVDKRGRNVLHFALESKNQRAVKLVLENSWLRNLINEKDENGNTPFLHAASMSYYDLSDPRADIKVFNHYRVDMQVFNHNNHNAADIISANEPISDEWLPDVFLWVLENYKVKRGLQMIVSKNDDIGEQKDEGNTVKSKSKEDGGAEDEGFTVPRGFVADKGPDQGATILTRNTAFRAFVILNTISMFLSCLAVFNHLAVSPATHVPDTRVIFKQMRLRQLLIGYAMWAMIRAFLLGTCAVLHNNRNLAISACVVPVAMYAFIELVTYKADNEGKIALHVAAGLGRVNVMQELMSTCPSCCEMVDKRGWNVLPFALESTNRKAIKLILENPWLGNLINEKDENGNTPFLQATSINYIVCERWSLKMTTLIDEGNTVKSKSNEDGDEDEAGFTVHMGFVVDVLIILTRKVGKSRGSPGDAGIGVVLRDNSGKVWGMFFAYVGLHDSNTAEVLAIHRAVSLCAESPMCCGKEIDIVSDSKVAVPLAIFNHISESSNTHALDAKELFKQMRFSLLLIGYAVMAMIEAFLSGTCAVLHSDKNLAISACVIPVAMFA</sequence>
<feature type="transmembrane region" description="Helical" evidence="8">
    <location>
        <begin position="239"/>
        <end position="261"/>
    </location>
</feature>
<name>A0A5C7IYT3_9ROSI</name>
<keyword evidence="11" id="KW-1185">Reference proteome</keyword>
<gene>
    <name evidence="10" type="ORF">EZV62_002867</name>
</gene>
<dbReference type="InterPro" id="IPR026961">
    <property type="entry name" value="PGG_dom"/>
</dbReference>
<dbReference type="AlphaFoldDB" id="A0A5C7IYT3"/>
<evidence type="ECO:0000259" key="9">
    <source>
        <dbReference type="Pfam" id="PF13962"/>
    </source>
</evidence>
<proteinExistence type="predicted"/>
<dbReference type="Proteomes" id="UP000323000">
    <property type="component" value="Chromosome 1"/>
</dbReference>
<protein>
    <recommendedName>
        <fullName evidence="9">PGG domain-containing protein</fullName>
    </recommendedName>
</protein>
<feature type="compositionally biased region" description="Basic and acidic residues" evidence="7">
    <location>
        <begin position="188"/>
        <end position="205"/>
    </location>
</feature>
<dbReference type="GO" id="GO:0003676">
    <property type="term" value="F:nucleic acid binding"/>
    <property type="evidence" value="ECO:0007669"/>
    <property type="project" value="InterPro"/>
</dbReference>
<dbReference type="Gene3D" id="1.25.40.20">
    <property type="entry name" value="Ankyrin repeat-containing domain"/>
    <property type="match status" value="2"/>
</dbReference>
<keyword evidence="4 8" id="KW-1133">Transmembrane helix</keyword>
<feature type="transmembrane region" description="Helical" evidence="8">
    <location>
        <begin position="310"/>
        <end position="329"/>
    </location>
</feature>